<dbReference type="Proteomes" id="UP000307749">
    <property type="component" value="Unassembled WGS sequence"/>
</dbReference>
<accession>A0A4V3UTN6</accession>
<organism evidence="1 2">
    <name type="scientific">Metallibacterium scheffleri</name>
    <dbReference type="NCBI Taxonomy" id="993689"/>
    <lineage>
        <taxon>Bacteria</taxon>
        <taxon>Pseudomonadati</taxon>
        <taxon>Pseudomonadota</taxon>
        <taxon>Gammaproteobacteria</taxon>
        <taxon>Lysobacterales</taxon>
        <taxon>Rhodanobacteraceae</taxon>
        <taxon>Metallibacterium</taxon>
    </lineage>
</organism>
<dbReference type="EMBL" id="MWQO01000014">
    <property type="protein sequence ID" value="THD11351.1"/>
    <property type="molecule type" value="Genomic_DNA"/>
</dbReference>
<reference evidence="1 2" key="1">
    <citation type="submission" date="2017-02" db="EMBL/GenBank/DDBJ databases">
        <title>Whole genome sequencing of Metallibacterium scheffleri DSM 24874 (T).</title>
        <authorList>
            <person name="Kumar S."/>
            <person name="Patil P."/>
            <person name="Patil P.B."/>
        </authorList>
    </citation>
    <scope>NUCLEOTIDE SEQUENCE [LARGE SCALE GENOMIC DNA]</scope>
    <source>
        <strain evidence="1 2">DSM 24874</strain>
    </source>
</reference>
<comment type="caution">
    <text evidence="1">The sequence shown here is derived from an EMBL/GenBank/DDBJ whole genome shotgun (WGS) entry which is preliminary data.</text>
</comment>
<name>A0A4V3UTN6_9GAMM</name>
<dbReference type="AlphaFoldDB" id="A0A4V3UTN6"/>
<protein>
    <submittedName>
        <fullName evidence="1">Uncharacterized protein</fullName>
    </submittedName>
</protein>
<evidence type="ECO:0000313" key="2">
    <source>
        <dbReference type="Proteomes" id="UP000307749"/>
    </source>
</evidence>
<proteinExistence type="predicted"/>
<sequence>MISQSRLQLGGLIVAVGVVVDAAVIDVENVLRGARLMDNRAFKDQINLPCRWQGEMKRRSGVPMLVA</sequence>
<gene>
    <name evidence="1" type="ORF">B1806_04330</name>
</gene>
<evidence type="ECO:0000313" key="1">
    <source>
        <dbReference type="EMBL" id="THD11351.1"/>
    </source>
</evidence>
<keyword evidence="2" id="KW-1185">Reference proteome</keyword>